<dbReference type="CDD" id="cd02230">
    <property type="entry name" value="cupin_HP0902-like"/>
    <property type="match status" value="1"/>
</dbReference>
<accession>A0AAX4FWD3</accession>
<feature type="domain" description="Cupin type-2" evidence="1">
    <location>
        <begin position="47"/>
        <end position="109"/>
    </location>
</feature>
<protein>
    <submittedName>
        <fullName evidence="2">Cupin domain-containing protein</fullName>
    </submittedName>
</protein>
<dbReference type="SUPFAM" id="SSF51182">
    <property type="entry name" value="RmlC-like cupins"/>
    <property type="match status" value="1"/>
</dbReference>
<dbReference type="RefSeq" id="WP_214023362.1">
    <property type="nucleotide sequence ID" value="NZ_CP137642.1"/>
</dbReference>
<dbReference type="Pfam" id="PF07883">
    <property type="entry name" value="Cupin_2"/>
    <property type="match status" value="1"/>
</dbReference>
<dbReference type="EMBL" id="CP137642">
    <property type="protein sequence ID" value="WOX58205.1"/>
    <property type="molecule type" value="Genomic_DNA"/>
</dbReference>
<gene>
    <name evidence="2" type="ORF">R6Y96_02885</name>
</gene>
<dbReference type="Gene3D" id="2.60.120.10">
    <property type="entry name" value="Jelly Rolls"/>
    <property type="match status" value="1"/>
</dbReference>
<evidence type="ECO:0000313" key="3">
    <source>
        <dbReference type="Proteomes" id="UP001305652"/>
    </source>
</evidence>
<keyword evidence="3" id="KW-1185">Reference proteome</keyword>
<evidence type="ECO:0000259" key="1">
    <source>
        <dbReference type="Pfam" id="PF07883"/>
    </source>
</evidence>
<dbReference type="GeneID" id="85732068"/>
<dbReference type="KEGG" id="mrc:R6Y96_02885"/>
<reference evidence="2 3" key="1">
    <citation type="submission" date="2023-10" db="EMBL/GenBank/DDBJ databases">
        <title>The complete genome sequence of Methanoculleus receptaculi DSM 18860.</title>
        <authorList>
            <person name="Lai S.-J."/>
            <person name="You Y.-T."/>
            <person name="Chen S.-C."/>
        </authorList>
    </citation>
    <scope>NUCLEOTIDE SEQUENCE [LARGE SCALE GENOMIC DNA]</scope>
    <source>
        <strain evidence="2 3">DSM 18860</strain>
    </source>
</reference>
<evidence type="ECO:0000313" key="2">
    <source>
        <dbReference type="EMBL" id="WOX58205.1"/>
    </source>
</evidence>
<dbReference type="InterPro" id="IPR013096">
    <property type="entry name" value="Cupin_2"/>
</dbReference>
<dbReference type="PANTHER" id="PTHR37694">
    <property type="entry name" value="SLR8022 PROTEIN"/>
    <property type="match status" value="1"/>
</dbReference>
<dbReference type="InterPro" id="IPR014710">
    <property type="entry name" value="RmlC-like_jellyroll"/>
</dbReference>
<organism evidence="2 3">
    <name type="scientific">Methanoculleus receptaculi</name>
    <dbReference type="NCBI Taxonomy" id="394967"/>
    <lineage>
        <taxon>Archaea</taxon>
        <taxon>Methanobacteriati</taxon>
        <taxon>Methanobacteriota</taxon>
        <taxon>Stenosarchaea group</taxon>
        <taxon>Methanomicrobia</taxon>
        <taxon>Methanomicrobiales</taxon>
        <taxon>Methanomicrobiaceae</taxon>
        <taxon>Methanoculleus</taxon>
    </lineage>
</organism>
<dbReference type="AlphaFoldDB" id="A0AAX4FWD3"/>
<name>A0AAX4FWD3_9EURY</name>
<dbReference type="PANTHER" id="PTHR37694:SF1">
    <property type="entry name" value="SLR8022 PROTEIN"/>
    <property type="match status" value="1"/>
</dbReference>
<dbReference type="Proteomes" id="UP001305652">
    <property type="component" value="Chromosome"/>
</dbReference>
<proteinExistence type="predicted"/>
<dbReference type="InterPro" id="IPR011051">
    <property type="entry name" value="RmlC_Cupin_sf"/>
</dbReference>
<sequence length="111" mass="11995">MSETETERLTERVIDPRGLVAYQPGSIVSRMLINTPAGTITIFAFDADEGLSEHTAPYDAVLEVLEGEALITIAGTDYSLTAGEMIIMPAGKPHAVQAITQFKMMLTMIHA</sequence>